<reference evidence="2" key="1">
    <citation type="journal article" date="2023" name="Hortic. Res.">
        <title>A chromosome-level phased genome enabling allele-level studies in sweet orange: a case study on citrus Huanglongbing tolerance.</title>
        <authorList>
            <person name="Wu B."/>
            <person name="Yu Q."/>
            <person name="Deng Z."/>
            <person name="Duan Y."/>
            <person name="Luo F."/>
            <person name="Gmitter F. Jr."/>
        </authorList>
    </citation>
    <scope>NUCLEOTIDE SEQUENCE [LARGE SCALE GENOMIC DNA]</scope>
    <source>
        <strain evidence="2">cv. Valencia</strain>
    </source>
</reference>
<name>A0ACB8M0K4_CITSI</name>
<evidence type="ECO:0000313" key="2">
    <source>
        <dbReference type="Proteomes" id="UP000829398"/>
    </source>
</evidence>
<evidence type="ECO:0000313" key="1">
    <source>
        <dbReference type="EMBL" id="KAH9779168.1"/>
    </source>
</evidence>
<keyword evidence="2" id="KW-1185">Reference proteome</keyword>
<sequence length="262" mass="30552">MRVILSLVVMKGWKVRQIDVNNVFLNGDLSEDVYMIQPEGFVSKEGYICKLNNALYGLKQVPREWYDKLKSCLTTWKFINSKADTSLFFKHDIRGMIIVLIYVDDILLTGPDLAFLKDFNTKLNKIFALKNLGLLAYFLDVQVCYTTHEFNIVQLPTPILWCDNQSVEELARNPILHYKSKHIELDVHYIRDKVLRNELDVRYIPTEEQVDDVLTKPLSFLNFNYFRSKLNVISRPLSLRGDVKEAHTCNYYFANGIIKRGS</sequence>
<gene>
    <name evidence="1" type="ORF">KPL71_007625</name>
</gene>
<proteinExistence type="predicted"/>
<dbReference type="EMBL" id="CM039172">
    <property type="protein sequence ID" value="KAH9779168.1"/>
    <property type="molecule type" value="Genomic_DNA"/>
</dbReference>
<accession>A0ACB8M0K4</accession>
<comment type="caution">
    <text evidence="1">The sequence shown here is derived from an EMBL/GenBank/DDBJ whole genome shotgun (WGS) entry which is preliminary data.</text>
</comment>
<organism evidence="1 2">
    <name type="scientific">Citrus sinensis</name>
    <name type="common">Sweet orange</name>
    <name type="synonym">Citrus aurantium var. sinensis</name>
    <dbReference type="NCBI Taxonomy" id="2711"/>
    <lineage>
        <taxon>Eukaryota</taxon>
        <taxon>Viridiplantae</taxon>
        <taxon>Streptophyta</taxon>
        <taxon>Embryophyta</taxon>
        <taxon>Tracheophyta</taxon>
        <taxon>Spermatophyta</taxon>
        <taxon>Magnoliopsida</taxon>
        <taxon>eudicotyledons</taxon>
        <taxon>Gunneridae</taxon>
        <taxon>Pentapetalae</taxon>
        <taxon>rosids</taxon>
        <taxon>malvids</taxon>
        <taxon>Sapindales</taxon>
        <taxon>Rutaceae</taxon>
        <taxon>Aurantioideae</taxon>
        <taxon>Citrus</taxon>
    </lineage>
</organism>
<dbReference type="Proteomes" id="UP000829398">
    <property type="component" value="Chromosome 3"/>
</dbReference>
<protein>
    <submittedName>
        <fullName evidence="1">Uncharacterized protein</fullName>
    </submittedName>
</protein>